<sequence length="115" mass="13942">MTTYGDRLRRLRKNKGIHSQKEFGKLFGLSESTISMYERSERRPDYETLQKFSEFFEVSIDYIITGNELDNSSNEMWKEILDPKTQIFFKDLKDAPEEKIEELIRFWEFIKNRDK</sequence>
<accession>A0ABZ2MY70</accession>
<dbReference type="RefSeq" id="WP_338788768.1">
    <property type="nucleotide sequence ID" value="NZ_CP147403.1"/>
</dbReference>
<evidence type="ECO:0000259" key="2">
    <source>
        <dbReference type="PROSITE" id="PS50943"/>
    </source>
</evidence>
<proteinExistence type="predicted"/>
<feature type="domain" description="HTH cro/C1-type" evidence="2">
    <location>
        <begin position="8"/>
        <end position="63"/>
    </location>
</feature>
<keyword evidence="4" id="KW-1185">Reference proteome</keyword>
<dbReference type="CDD" id="cd00093">
    <property type="entry name" value="HTH_XRE"/>
    <property type="match status" value="1"/>
</dbReference>
<dbReference type="SMART" id="SM00530">
    <property type="entry name" value="HTH_XRE"/>
    <property type="match status" value="1"/>
</dbReference>
<protein>
    <submittedName>
        <fullName evidence="3">Helix-turn-helix transcriptional regulator</fullName>
    </submittedName>
</protein>
<keyword evidence="1" id="KW-0238">DNA-binding</keyword>
<dbReference type="PANTHER" id="PTHR46558">
    <property type="entry name" value="TRACRIPTIONAL REGULATORY PROTEIN-RELATED-RELATED"/>
    <property type="match status" value="1"/>
</dbReference>
<dbReference type="PANTHER" id="PTHR46558:SF11">
    <property type="entry name" value="HTH-TYPE TRANSCRIPTIONAL REGULATOR XRE"/>
    <property type="match status" value="1"/>
</dbReference>
<evidence type="ECO:0000313" key="4">
    <source>
        <dbReference type="Proteomes" id="UP001368328"/>
    </source>
</evidence>
<dbReference type="SUPFAM" id="SSF47413">
    <property type="entry name" value="lambda repressor-like DNA-binding domains"/>
    <property type="match status" value="1"/>
</dbReference>
<evidence type="ECO:0000313" key="3">
    <source>
        <dbReference type="EMBL" id="WXB90388.1"/>
    </source>
</evidence>
<dbReference type="PROSITE" id="PS50943">
    <property type="entry name" value="HTH_CROC1"/>
    <property type="match status" value="1"/>
</dbReference>
<dbReference type="InterPro" id="IPR001387">
    <property type="entry name" value="Cro/C1-type_HTH"/>
</dbReference>
<reference evidence="3 4" key="1">
    <citation type="submission" date="2024-02" db="EMBL/GenBank/DDBJ databases">
        <title>Seven novel Bacillus-like species.</title>
        <authorList>
            <person name="Liu G."/>
        </authorList>
    </citation>
    <scope>NUCLEOTIDE SEQUENCE [LARGE SCALE GENOMIC DNA]</scope>
    <source>
        <strain evidence="3 4">FJAT-53654</strain>
    </source>
</reference>
<dbReference type="EMBL" id="CP147403">
    <property type="protein sequence ID" value="WXB90388.1"/>
    <property type="molecule type" value="Genomic_DNA"/>
</dbReference>
<name>A0ABZ2MY70_9BACI</name>
<dbReference type="Proteomes" id="UP001368328">
    <property type="component" value="Chromosome"/>
</dbReference>
<evidence type="ECO:0000256" key="1">
    <source>
        <dbReference type="ARBA" id="ARBA00023125"/>
    </source>
</evidence>
<dbReference type="InterPro" id="IPR010982">
    <property type="entry name" value="Lambda_DNA-bd_dom_sf"/>
</dbReference>
<organism evidence="3 4">
    <name type="scientific">Metabacillus rhizosphaerae</name>
    <dbReference type="NCBI Taxonomy" id="3117747"/>
    <lineage>
        <taxon>Bacteria</taxon>
        <taxon>Bacillati</taxon>
        <taxon>Bacillota</taxon>
        <taxon>Bacilli</taxon>
        <taxon>Bacillales</taxon>
        <taxon>Bacillaceae</taxon>
        <taxon>Metabacillus</taxon>
    </lineage>
</organism>
<dbReference type="Pfam" id="PF01381">
    <property type="entry name" value="HTH_3"/>
    <property type="match status" value="1"/>
</dbReference>
<gene>
    <name evidence="3" type="ORF">WCV66_09400</name>
</gene>
<dbReference type="Gene3D" id="1.10.260.40">
    <property type="entry name" value="lambda repressor-like DNA-binding domains"/>
    <property type="match status" value="1"/>
</dbReference>